<dbReference type="GO" id="GO:0016020">
    <property type="term" value="C:membrane"/>
    <property type="evidence" value="ECO:0007669"/>
    <property type="project" value="UniProtKB-SubCell"/>
</dbReference>
<comment type="subcellular location">
    <subcellularLocation>
        <location evidence="1">Membrane</location>
        <topology evidence="1">Multi-pass membrane protein</topology>
    </subcellularLocation>
</comment>
<dbReference type="InterPro" id="IPR001727">
    <property type="entry name" value="GDT1-like"/>
</dbReference>
<proteinExistence type="inferred from homology"/>
<gene>
    <name evidence="7" type="ORF">UFOPK2657_00733</name>
</gene>
<feature type="transmembrane region" description="Helical" evidence="6">
    <location>
        <begin position="68"/>
        <end position="86"/>
    </location>
</feature>
<evidence type="ECO:0000256" key="1">
    <source>
        <dbReference type="ARBA" id="ARBA00004141"/>
    </source>
</evidence>
<comment type="similarity">
    <text evidence="2">Belongs to the GDT1 family.</text>
</comment>
<organism evidence="7">
    <name type="scientific">freshwater metagenome</name>
    <dbReference type="NCBI Taxonomy" id="449393"/>
    <lineage>
        <taxon>unclassified sequences</taxon>
        <taxon>metagenomes</taxon>
        <taxon>ecological metagenomes</taxon>
    </lineage>
</organism>
<keyword evidence="3 6" id="KW-0812">Transmembrane</keyword>
<evidence type="ECO:0000256" key="5">
    <source>
        <dbReference type="ARBA" id="ARBA00023136"/>
    </source>
</evidence>
<keyword evidence="5 6" id="KW-0472">Membrane</keyword>
<reference evidence="7" key="1">
    <citation type="submission" date="2020-05" db="EMBL/GenBank/DDBJ databases">
        <authorList>
            <person name="Chiriac C."/>
            <person name="Salcher M."/>
            <person name="Ghai R."/>
            <person name="Kavagutti S V."/>
        </authorList>
    </citation>
    <scope>NUCLEOTIDE SEQUENCE</scope>
</reference>
<dbReference type="PANTHER" id="PTHR12608:SF1">
    <property type="entry name" value="TRANSMEMBRANE PROTEIN 165"/>
    <property type="match status" value="1"/>
</dbReference>
<dbReference type="AlphaFoldDB" id="A0A6J6QXU1"/>
<evidence type="ECO:0000256" key="3">
    <source>
        <dbReference type="ARBA" id="ARBA00022692"/>
    </source>
</evidence>
<dbReference type="Pfam" id="PF01169">
    <property type="entry name" value="GDT1"/>
    <property type="match status" value="2"/>
</dbReference>
<protein>
    <submittedName>
        <fullName evidence="7">Unannotated protein</fullName>
    </submittedName>
</protein>
<feature type="transmembrane region" description="Helical" evidence="6">
    <location>
        <begin position="36"/>
        <end position="56"/>
    </location>
</feature>
<evidence type="ECO:0000256" key="6">
    <source>
        <dbReference type="SAM" id="Phobius"/>
    </source>
</evidence>
<dbReference type="EMBL" id="CAEZYG010000125">
    <property type="protein sequence ID" value="CAB4715556.1"/>
    <property type="molecule type" value="Genomic_DNA"/>
</dbReference>
<evidence type="ECO:0000256" key="4">
    <source>
        <dbReference type="ARBA" id="ARBA00022989"/>
    </source>
</evidence>
<accession>A0A6J6QXU1</accession>
<keyword evidence="4 6" id="KW-1133">Transmembrane helix</keyword>
<evidence type="ECO:0000313" key="7">
    <source>
        <dbReference type="EMBL" id="CAB4715556.1"/>
    </source>
</evidence>
<dbReference type="PANTHER" id="PTHR12608">
    <property type="entry name" value="TRANSMEMBRANE PROTEIN HTP-1 RELATED"/>
    <property type="match status" value="1"/>
</dbReference>
<feature type="transmembrane region" description="Helical" evidence="6">
    <location>
        <begin position="175"/>
        <end position="192"/>
    </location>
</feature>
<dbReference type="GO" id="GO:0046873">
    <property type="term" value="F:metal ion transmembrane transporter activity"/>
    <property type="evidence" value="ECO:0007669"/>
    <property type="project" value="InterPro"/>
</dbReference>
<feature type="transmembrane region" description="Helical" evidence="6">
    <location>
        <begin position="139"/>
        <end position="163"/>
    </location>
</feature>
<evidence type="ECO:0000256" key="2">
    <source>
        <dbReference type="ARBA" id="ARBA00009190"/>
    </source>
</evidence>
<name>A0A6J6QXU1_9ZZZZ</name>
<sequence length="193" mass="20539">MLQHAAVTFFAIFLAELPDKTMFATLLLSSHFKRKLPVWLGVTIGYTTHVVIAVLFGSALTRLPEKPIQVVVGILFCVGGAMTWRSGADDDNPESGKWSASLSNARVVWTAASVILVAEFADLTQLATAGFAARFNDPIAVGVGAALALSSVSGLAVLAGTWLQRRVRLRVIQRVAAILFMVIGVSTLGFALL</sequence>